<proteinExistence type="predicted"/>
<feature type="compositionally biased region" description="Low complexity" evidence="1">
    <location>
        <begin position="688"/>
        <end position="698"/>
    </location>
</feature>
<feature type="region of interest" description="Disordered" evidence="1">
    <location>
        <begin position="681"/>
        <end position="726"/>
    </location>
</feature>
<dbReference type="KEGG" id="pxu:106122071"/>
<name>A0AAJ7EDX4_PAPXU</name>
<sequence>MSDEAKTLQSQILFGSSHCSCSSCESILCFAKRNRELNKCNCPTCQELGSCLYITKNKDEECYESLNVPTENIPCHITKEISVNKFKTPTTRGKIDNKNIVSIRLFKRNVIVQAKPQCYDIPIMNKCKINSTTNENNDVKEYSPITYIVNKVLTTYNDISLRDIIEKIKKVYKACSCKVCDCVANDINVCKCKPCECIECKSYLKDNDDEKISNVFNYYPVNDEAKETYSGYNRNTNDSLKLHSSVCSCKPCDCELCRMYTIKLKESMQSYLKHPEVNEPLFYKTKSSKNIDNKQTEICSCKPCQCIKCMSPFNMPNKVVVGSVTEHLQSTDCTCVPCDCADCRSAIPSTSPHLMRETSTDMAETTNCRCDICFSHSCRQTRETCGCESRNSVISKPFEKDTKDIDIHRALITKSKGKTDQIEQTCTISVLTKIIKDYKKREARKAKKSKSEDTNKCLKCNSRMRCSSSLCEKSHYSTHHVKKIEVTKCQCSPCECDICEKLKTVDNGVWKSVKFRSKCFCDVCRCIYCGGELQTQNEADNEQDRPQTSHCGKKSENTSTFTSHQSMYPALLCEYPRPVNENAPMYNSNHYESDNLFKYTCDDCIRMVNGDKNEIKQINSDLSGSFCSCRAINSCHEPSHNLCSAEMLNFYESKNSLSDNKVVNNFVNEIMQIDEIKTNVEHENQNESSNSFDSTSWSFQEEQTRQNNSQISLKKTSEANENTIQKQETEVNEPCVFCGTFTLNTFSTNTGHKEGIQIIRECFAKTNLALLNDFDVNKEENENSISEDSDNGNLDENTQDSKDEFEYNDDYFEERSILFKAKLLTSELLKMLYEFQKANKDFDAFKNNSDYDTKSEENHKNLRSSQLGNMTRQDLLQVLSLESKWNINGDTKLQENITNIENCQEDNVPFTNFKYSWSKTVLVNKRKNQIFPCYSKTDLTNDLNEFNYSETIYTEERTELGFKKINNNLAGNINYLTRAEDLPKFKQSSIIENEFSDNMQDCNRTINTVKYSNFEALNYADIVSAKKKKICDDNRHILIENILQNTKHEVNSK</sequence>
<feature type="compositionally biased region" description="Polar residues" evidence="1">
    <location>
        <begin position="699"/>
        <end position="726"/>
    </location>
</feature>
<accession>A0AAJ7EDX4</accession>
<feature type="region of interest" description="Disordered" evidence="1">
    <location>
        <begin position="539"/>
        <end position="562"/>
    </location>
</feature>
<organism evidence="2">
    <name type="scientific">Papilio xuthus</name>
    <name type="common">Asian swallowtail butterfly</name>
    <dbReference type="NCBI Taxonomy" id="66420"/>
    <lineage>
        <taxon>Eukaryota</taxon>
        <taxon>Metazoa</taxon>
        <taxon>Ecdysozoa</taxon>
        <taxon>Arthropoda</taxon>
        <taxon>Hexapoda</taxon>
        <taxon>Insecta</taxon>
        <taxon>Pterygota</taxon>
        <taxon>Neoptera</taxon>
        <taxon>Endopterygota</taxon>
        <taxon>Lepidoptera</taxon>
        <taxon>Glossata</taxon>
        <taxon>Ditrysia</taxon>
        <taxon>Papilionoidea</taxon>
        <taxon>Papilionidae</taxon>
        <taxon>Papilioninae</taxon>
        <taxon>Papilio</taxon>
    </lineage>
</organism>
<dbReference type="RefSeq" id="XP_013173376.1">
    <property type="nucleotide sequence ID" value="XM_013317922.1"/>
</dbReference>
<reference evidence="2" key="1">
    <citation type="submission" date="2025-08" db="UniProtKB">
        <authorList>
            <consortium name="RefSeq"/>
        </authorList>
    </citation>
    <scope>IDENTIFICATION</scope>
</reference>
<evidence type="ECO:0000313" key="2">
    <source>
        <dbReference type="RefSeq" id="XP_013173376.1"/>
    </source>
</evidence>
<gene>
    <name evidence="2" type="primary">LOC106122071</name>
</gene>
<dbReference type="Proteomes" id="UP000694872">
    <property type="component" value="Unplaced"/>
</dbReference>
<feature type="region of interest" description="Disordered" evidence="1">
    <location>
        <begin position="780"/>
        <end position="804"/>
    </location>
</feature>
<dbReference type="AlphaFoldDB" id="A0AAJ7EDX4"/>
<protein>
    <submittedName>
        <fullName evidence="2">Uncharacterized protein LOC106122071</fullName>
    </submittedName>
</protein>
<evidence type="ECO:0000256" key="1">
    <source>
        <dbReference type="SAM" id="MobiDB-lite"/>
    </source>
</evidence>
<dbReference type="GeneID" id="106122071"/>